<dbReference type="OrthoDB" id="9806350at2"/>
<sequence length="164" mass="17239">MTQTRLIETPQTRLAMLGHALPVRAPAPVGAFDNARRHGDLLFVSGQGPVREDGSLAHGKVGLDVSAEEARAHAELVTLNLLAVVNDKLGGLDGVGAVVKLVGLVNATPDFERHPFVIDGASELLHAVFGADGVHARTSYGVASLPNKITVEIDAIFAVRPEWG</sequence>
<feature type="domain" description="Endoribonuclease L-PSP/chorismate mutase-like" evidence="1">
    <location>
        <begin position="12"/>
        <end position="146"/>
    </location>
</feature>
<dbReference type="EMBL" id="QFWV02000008">
    <property type="protein sequence ID" value="RKF05976.1"/>
    <property type="molecule type" value="Genomic_DNA"/>
</dbReference>
<dbReference type="SUPFAM" id="SSF55298">
    <property type="entry name" value="YjgF-like"/>
    <property type="match status" value="1"/>
</dbReference>
<accession>A0A3A8A7X7</accession>
<dbReference type="InterPro" id="IPR013813">
    <property type="entry name" value="Endoribo_LPSP/chorism_mut-like"/>
</dbReference>
<comment type="caution">
    <text evidence="2">The sequence shown here is derived from an EMBL/GenBank/DDBJ whole genome shotgun (WGS) entry which is preliminary data.</text>
</comment>
<evidence type="ECO:0000259" key="1">
    <source>
        <dbReference type="Pfam" id="PF14588"/>
    </source>
</evidence>
<name>A0A3A8A7X7_9HYPH</name>
<dbReference type="RefSeq" id="WP_109767505.1">
    <property type="nucleotide sequence ID" value="NZ_CP159474.1"/>
</dbReference>
<dbReference type="AlphaFoldDB" id="A0A3A8A7X7"/>
<reference evidence="2 3" key="1">
    <citation type="journal article" date="2018" name="Int. J. Syst. Bacteriol.">
        <title>Oceaniradius stylonemae gen. nov., sp. nov., isolated from a red alga, Stylonema cornu-cervi.</title>
        <authorList>
            <person name="Jeong S."/>
        </authorList>
    </citation>
    <scope>NUCLEOTIDE SEQUENCE [LARGE SCALE GENOMIC DNA]</scope>
    <source>
        <strain evidence="2 3">StC1</strain>
    </source>
</reference>
<evidence type="ECO:0000313" key="2">
    <source>
        <dbReference type="EMBL" id="RKF05976.1"/>
    </source>
</evidence>
<dbReference type="Pfam" id="PF14588">
    <property type="entry name" value="YjgF_endoribonc"/>
    <property type="match status" value="1"/>
</dbReference>
<proteinExistence type="predicted"/>
<dbReference type="InterPro" id="IPR035959">
    <property type="entry name" value="RutC-like_sf"/>
</dbReference>
<dbReference type="Gene3D" id="3.30.1330.40">
    <property type="entry name" value="RutC-like"/>
    <property type="match status" value="1"/>
</dbReference>
<dbReference type="PANTHER" id="PTHR43760:SF1">
    <property type="entry name" value="ENDORIBONUCLEASE L-PSP_CHORISMATE MUTASE-LIKE DOMAIN-CONTAINING PROTEIN"/>
    <property type="match status" value="1"/>
</dbReference>
<dbReference type="PANTHER" id="PTHR43760">
    <property type="entry name" value="ENDORIBONUCLEASE-RELATED"/>
    <property type="match status" value="1"/>
</dbReference>
<keyword evidence="3" id="KW-1185">Reference proteome</keyword>
<dbReference type="CDD" id="cd02199">
    <property type="entry name" value="YjgF_YER057c_UK114_like_1"/>
    <property type="match status" value="1"/>
</dbReference>
<organism evidence="2 3">
    <name type="scientific">Oceaniradius stylonematis</name>
    <dbReference type="NCBI Taxonomy" id="2184161"/>
    <lineage>
        <taxon>Bacteria</taxon>
        <taxon>Pseudomonadati</taxon>
        <taxon>Pseudomonadota</taxon>
        <taxon>Alphaproteobacteria</taxon>
        <taxon>Hyphomicrobiales</taxon>
        <taxon>Ahrensiaceae</taxon>
        <taxon>Oceaniradius</taxon>
    </lineage>
</organism>
<protein>
    <submittedName>
        <fullName evidence="2">RidA family protein</fullName>
    </submittedName>
</protein>
<evidence type="ECO:0000313" key="3">
    <source>
        <dbReference type="Proteomes" id="UP000246132"/>
    </source>
</evidence>
<dbReference type="Proteomes" id="UP000246132">
    <property type="component" value="Unassembled WGS sequence"/>
</dbReference>
<gene>
    <name evidence="2" type="ORF">DEM25_015585</name>
</gene>